<proteinExistence type="predicted"/>
<comment type="caution">
    <text evidence="1">The sequence shown here is derived from an EMBL/GenBank/DDBJ whole genome shotgun (WGS) entry which is preliminary data.</text>
</comment>
<keyword evidence="2" id="KW-1185">Reference proteome</keyword>
<protein>
    <submittedName>
        <fullName evidence="1">Uncharacterized protein</fullName>
    </submittedName>
</protein>
<sequence length="75" mass="8436">MFIPHSSFFPFTFLTPILQHHCANPPCPPTLHVTPLSLFIPVMPSSSIQIQASTNPDIITFPRLDPSIHQHRHKG</sequence>
<name>A0A445M2K4_GLYSO</name>
<gene>
    <name evidence="1" type="ORF">D0Y65_001447</name>
</gene>
<evidence type="ECO:0000313" key="2">
    <source>
        <dbReference type="Proteomes" id="UP000289340"/>
    </source>
</evidence>
<accession>A0A445M2K4</accession>
<reference evidence="1 2" key="1">
    <citation type="submission" date="2018-09" db="EMBL/GenBank/DDBJ databases">
        <title>A high-quality reference genome of wild soybean provides a powerful tool to mine soybean genomes.</title>
        <authorList>
            <person name="Xie M."/>
            <person name="Chung C.Y.L."/>
            <person name="Li M.-W."/>
            <person name="Wong F.-L."/>
            <person name="Chan T.-F."/>
            <person name="Lam H.-M."/>
        </authorList>
    </citation>
    <scope>NUCLEOTIDE SEQUENCE [LARGE SCALE GENOMIC DNA]</scope>
    <source>
        <strain evidence="2">cv. W05</strain>
        <tissue evidence="1">Hypocotyl of etiolated seedlings</tissue>
    </source>
</reference>
<evidence type="ECO:0000313" key="1">
    <source>
        <dbReference type="EMBL" id="RZC29845.1"/>
    </source>
</evidence>
<organism evidence="1 2">
    <name type="scientific">Glycine soja</name>
    <name type="common">Wild soybean</name>
    <dbReference type="NCBI Taxonomy" id="3848"/>
    <lineage>
        <taxon>Eukaryota</taxon>
        <taxon>Viridiplantae</taxon>
        <taxon>Streptophyta</taxon>
        <taxon>Embryophyta</taxon>
        <taxon>Tracheophyta</taxon>
        <taxon>Spermatophyta</taxon>
        <taxon>Magnoliopsida</taxon>
        <taxon>eudicotyledons</taxon>
        <taxon>Gunneridae</taxon>
        <taxon>Pentapetalae</taxon>
        <taxon>rosids</taxon>
        <taxon>fabids</taxon>
        <taxon>Fabales</taxon>
        <taxon>Fabaceae</taxon>
        <taxon>Papilionoideae</taxon>
        <taxon>50 kb inversion clade</taxon>
        <taxon>NPAAA clade</taxon>
        <taxon>indigoferoid/millettioid clade</taxon>
        <taxon>Phaseoleae</taxon>
        <taxon>Glycine</taxon>
        <taxon>Glycine subgen. Soja</taxon>
    </lineage>
</organism>
<dbReference type="Proteomes" id="UP000289340">
    <property type="component" value="Chromosome 1"/>
</dbReference>
<dbReference type="AlphaFoldDB" id="A0A445M2K4"/>
<dbReference type="EMBL" id="QZWG01000001">
    <property type="protein sequence ID" value="RZC29845.1"/>
    <property type="molecule type" value="Genomic_DNA"/>
</dbReference>